<feature type="transmembrane region" description="Helical" evidence="4">
    <location>
        <begin position="38"/>
        <end position="61"/>
    </location>
</feature>
<dbReference type="Gene3D" id="6.10.340.10">
    <property type="match status" value="1"/>
</dbReference>
<comment type="similarity">
    <text evidence="2">Belongs to the methyl-accepting chemotaxis (MCP) protein family.</text>
</comment>
<evidence type="ECO:0000313" key="7">
    <source>
        <dbReference type="EMBL" id="ACL64065.1"/>
    </source>
</evidence>
<dbReference type="Pfam" id="PF00015">
    <property type="entry name" value="MCPsignal"/>
    <property type="match status" value="1"/>
</dbReference>
<evidence type="ECO:0000256" key="3">
    <source>
        <dbReference type="PROSITE-ProRule" id="PRU00284"/>
    </source>
</evidence>
<dbReference type="Proteomes" id="UP000007089">
    <property type="component" value="Chromosome"/>
</dbReference>
<dbReference type="GO" id="GO:0016020">
    <property type="term" value="C:membrane"/>
    <property type="evidence" value="ECO:0007669"/>
    <property type="project" value="InterPro"/>
</dbReference>
<feature type="domain" description="HAMP" evidence="6">
    <location>
        <begin position="330"/>
        <end position="382"/>
    </location>
</feature>
<evidence type="ECO:0000313" key="8">
    <source>
        <dbReference type="Proteomes" id="UP000007089"/>
    </source>
</evidence>
<dbReference type="RefSeq" id="WP_012632097.1">
    <property type="nucleotide sequence ID" value="NC_011891.1"/>
</dbReference>
<keyword evidence="1 3" id="KW-0807">Transducer</keyword>
<dbReference type="EMBL" id="CP001359">
    <property type="protein sequence ID" value="ACL64065.1"/>
    <property type="molecule type" value="Genomic_DNA"/>
</dbReference>
<protein>
    <submittedName>
        <fullName evidence="7">Methyl-accepting chemotaxis sensory transducer</fullName>
    </submittedName>
</protein>
<dbReference type="PANTHER" id="PTHR32089">
    <property type="entry name" value="METHYL-ACCEPTING CHEMOTAXIS PROTEIN MCPB"/>
    <property type="match status" value="1"/>
</dbReference>
<keyword evidence="8" id="KW-1185">Reference proteome</keyword>
<dbReference type="Pfam" id="PF00672">
    <property type="entry name" value="HAMP"/>
    <property type="match status" value="1"/>
</dbReference>
<dbReference type="InterPro" id="IPR003660">
    <property type="entry name" value="HAMP_dom"/>
</dbReference>
<dbReference type="PROSITE" id="PS50885">
    <property type="entry name" value="HAMP"/>
    <property type="match status" value="1"/>
</dbReference>
<dbReference type="PANTHER" id="PTHR32089:SF112">
    <property type="entry name" value="LYSOZYME-LIKE PROTEIN-RELATED"/>
    <property type="match status" value="1"/>
</dbReference>
<keyword evidence="4" id="KW-0812">Transmembrane</keyword>
<accession>B8JD37</accession>
<dbReference type="SMART" id="SM00283">
    <property type="entry name" value="MA"/>
    <property type="match status" value="1"/>
</dbReference>
<dbReference type="PROSITE" id="PS50111">
    <property type="entry name" value="CHEMOTAXIS_TRANSDUC_2"/>
    <property type="match status" value="1"/>
</dbReference>
<dbReference type="CDD" id="cd06225">
    <property type="entry name" value="HAMP"/>
    <property type="match status" value="1"/>
</dbReference>
<gene>
    <name evidence="7" type="ordered locus">A2cp1_0710</name>
</gene>
<dbReference type="KEGG" id="acp:A2cp1_0710"/>
<keyword evidence="4" id="KW-0472">Membrane</keyword>
<organism evidence="7 8">
    <name type="scientific">Anaeromyxobacter dehalogenans (strain ATCC BAA-258 / DSM 21875 / 2CP-1)</name>
    <dbReference type="NCBI Taxonomy" id="455488"/>
    <lineage>
        <taxon>Bacteria</taxon>
        <taxon>Pseudomonadati</taxon>
        <taxon>Myxococcota</taxon>
        <taxon>Myxococcia</taxon>
        <taxon>Myxococcales</taxon>
        <taxon>Cystobacterineae</taxon>
        <taxon>Anaeromyxobacteraceae</taxon>
        <taxon>Anaeromyxobacter</taxon>
    </lineage>
</organism>
<keyword evidence="4" id="KW-1133">Transmembrane helix</keyword>
<feature type="transmembrane region" description="Helical" evidence="4">
    <location>
        <begin position="305"/>
        <end position="329"/>
    </location>
</feature>
<proteinExistence type="inferred from homology"/>
<reference evidence="7" key="1">
    <citation type="submission" date="2009-01" db="EMBL/GenBank/DDBJ databases">
        <title>Complete sequence of Anaeromyxobacter dehalogenans 2CP-1.</title>
        <authorList>
            <consortium name="US DOE Joint Genome Institute"/>
            <person name="Lucas S."/>
            <person name="Copeland A."/>
            <person name="Lapidus A."/>
            <person name="Glavina del Rio T."/>
            <person name="Dalin E."/>
            <person name="Tice H."/>
            <person name="Bruce D."/>
            <person name="Goodwin L."/>
            <person name="Pitluck S."/>
            <person name="Saunders E."/>
            <person name="Brettin T."/>
            <person name="Detter J.C."/>
            <person name="Han C."/>
            <person name="Larimer F."/>
            <person name="Land M."/>
            <person name="Hauser L."/>
            <person name="Kyrpides N."/>
            <person name="Ovchinnikova G."/>
            <person name="Beliaev A.S."/>
            <person name="Richardson P."/>
        </authorList>
    </citation>
    <scope>NUCLEOTIDE SEQUENCE</scope>
    <source>
        <strain evidence="7">2CP-1</strain>
    </source>
</reference>
<name>B8JD37_ANAD2</name>
<feature type="transmembrane region" description="Helical" evidence="4">
    <location>
        <begin position="93"/>
        <end position="115"/>
    </location>
</feature>
<dbReference type="SUPFAM" id="SSF158472">
    <property type="entry name" value="HAMP domain-like"/>
    <property type="match status" value="1"/>
</dbReference>
<evidence type="ECO:0000256" key="2">
    <source>
        <dbReference type="ARBA" id="ARBA00029447"/>
    </source>
</evidence>
<dbReference type="InterPro" id="IPR004089">
    <property type="entry name" value="MCPsignal_dom"/>
</dbReference>
<dbReference type="SMART" id="SM00304">
    <property type="entry name" value="HAMP"/>
    <property type="match status" value="1"/>
</dbReference>
<feature type="transmembrane region" description="Helical" evidence="4">
    <location>
        <begin position="6"/>
        <end position="26"/>
    </location>
</feature>
<dbReference type="GO" id="GO:0007165">
    <property type="term" value="P:signal transduction"/>
    <property type="evidence" value="ECO:0007669"/>
    <property type="project" value="UniProtKB-KW"/>
</dbReference>
<sequence>MRFGWRLVRNVASMILLGTALGWWVTQAFPLSAPQREALRWALLASVALEWAAAGGAVWALSRPLRAADDAHRGAGAIPTPLALRAAATGHRLPAYTAAVVLAAGVLATVVLTALARARGVPLDLGLAGAAVGFASASLAAMLCYALAGTAAGEVFERLGPDAEVAVQGTVRGKILILALGLITICVLLFAATGYVRYRGDIDREYVATAAHAQESAVASGVAASDAELAEHLWLVTGTPSAVLGPGGAVVARFGAGRVPFEGAAAAAAGALRVEDGWLVSRATASGGRVVSWLPEEPVRARRRAFWGALAVSALVVYAATALLAWLAASAITLPFRTLGRAADRIASGDLAASPPSVSRDEMGQLAADFRRMAQGLKALVVDVQSASEGVSAGAREAGAIGERVRAGALDQHAGAVAAQGAVEAMEGSIALVARGVGGLSEYVSATTQQVGEMASGLDEVRRKGAELERAMAVALRDVESLAHAGRDADATLAELEQHAGHAAGTLSAVRSSIGTLERAAEESERTAGMVADVAERAGGVVEETVHGIEALRAAVADAHRRVAALGRRSDDIDQVVDFISEVAGRTSLLSLNASIIASQAGEHGKGFAVVAEQIRELAAQIARSTTSIGDIVRAVRDDVEGTAALIDRGDALAGEGVKLARNSLEALGEIRRSTAQGRETAAAIRAAVGSHAQSTHEVSLLVESVAEGSRAVAAAVQLVGRSAAGVNTASRSVNAMADQVARALEDQSTRGRQQLESLGRVERMLAEIGRAVEHHNAATRRVREGLRALSQTAGDHERAVEGLSGLAERLGSRSRALAERVGRFKV</sequence>
<feature type="transmembrane region" description="Helical" evidence="4">
    <location>
        <begin position="127"/>
        <end position="148"/>
    </location>
</feature>
<feature type="transmembrane region" description="Helical" evidence="4">
    <location>
        <begin position="175"/>
        <end position="196"/>
    </location>
</feature>
<feature type="domain" description="Methyl-accepting transducer" evidence="5">
    <location>
        <begin position="478"/>
        <end position="707"/>
    </location>
</feature>
<evidence type="ECO:0000259" key="5">
    <source>
        <dbReference type="PROSITE" id="PS50111"/>
    </source>
</evidence>
<dbReference type="SUPFAM" id="SSF58104">
    <property type="entry name" value="Methyl-accepting chemotaxis protein (MCP) signaling domain"/>
    <property type="match status" value="2"/>
</dbReference>
<evidence type="ECO:0000256" key="1">
    <source>
        <dbReference type="ARBA" id="ARBA00023224"/>
    </source>
</evidence>
<dbReference type="HOGENOM" id="CLU_342457_0_0_7"/>
<dbReference type="AlphaFoldDB" id="B8JD37"/>
<dbReference type="Gene3D" id="1.10.287.950">
    <property type="entry name" value="Methyl-accepting chemotaxis protein"/>
    <property type="match status" value="1"/>
</dbReference>
<evidence type="ECO:0000259" key="6">
    <source>
        <dbReference type="PROSITE" id="PS50885"/>
    </source>
</evidence>
<evidence type="ECO:0000256" key="4">
    <source>
        <dbReference type="SAM" id="Phobius"/>
    </source>
</evidence>